<dbReference type="Proteomes" id="UP001652432">
    <property type="component" value="Unassembled WGS sequence"/>
</dbReference>
<dbReference type="InterPro" id="IPR040026">
    <property type="entry name" value="FliD"/>
</dbReference>
<gene>
    <name evidence="2" type="primary">fliD</name>
    <name evidence="2" type="ORF">OCV77_15060</name>
</gene>
<evidence type="ECO:0000313" key="2">
    <source>
        <dbReference type="EMBL" id="MCU6745794.1"/>
    </source>
</evidence>
<evidence type="ECO:0000313" key="3">
    <source>
        <dbReference type="Proteomes" id="UP001652432"/>
    </source>
</evidence>
<dbReference type="PANTHER" id="PTHR30288:SF0">
    <property type="entry name" value="FLAGELLAR HOOK-ASSOCIATED PROTEIN 2"/>
    <property type="match status" value="1"/>
</dbReference>
<sequence length="433" mass="47960">MAYSAALNTIYNHYLSAYAPKGTTRYDAHKRSELKSIYNTILKLNKESPLYLPETNDESIQFAVSLKENARQLRNTIASLGGLDRTDLLNKKTAYSSNPDLVETSFIGDASEKEVPSFQISVENLATGQINIGSFLPSASLADLPEDSYSFDVLVNDLNYEFQYNIRQGETNRDVQERLARLISGADIGLKADVLIEGQNSALRLTGVSTGLKDGQDFHFVISDDSTSKKAGSVAYFGLNTVAVSPSNAKFTLNGEPREASSNHFTIEKLYEVTLHAASTSPEDTAELSLKTDVESLTENISNLIDGYNSFLASVSNYDVDYHKSRRLLREMNHLSSQYAQSFSELGISRQEDGSLSLDKNTFTQTALSEKGFHGYDTLKDFTDSILKKINDVSLNPMQYVEKTIVAYKNPGHNFPAPYAASAYSGMMFNYYC</sequence>
<keyword evidence="2" id="KW-0969">Cilium</keyword>
<dbReference type="PANTHER" id="PTHR30288">
    <property type="entry name" value="FLAGELLAR CAP/ASSEMBLY PROTEIN FLID"/>
    <property type="match status" value="1"/>
</dbReference>
<dbReference type="InterPro" id="IPR010809">
    <property type="entry name" value="FliD_C"/>
</dbReference>
<keyword evidence="3" id="KW-1185">Reference proteome</keyword>
<name>A0ABT2T7R6_9FIRM</name>
<proteinExistence type="predicted"/>
<dbReference type="Pfam" id="PF07195">
    <property type="entry name" value="FliD_C"/>
    <property type="match status" value="1"/>
</dbReference>
<dbReference type="RefSeq" id="WP_262575829.1">
    <property type="nucleotide sequence ID" value="NZ_JAOQKJ010000017.1"/>
</dbReference>
<keyword evidence="2" id="KW-0282">Flagellum</keyword>
<keyword evidence="2" id="KW-0966">Cell projection</keyword>
<reference evidence="2 3" key="1">
    <citation type="journal article" date="2021" name="ISME Commun">
        <title>Automated analysis of genomic sequences facilitates high-throughput and comprehensive description of bacteria.</title>
        <authorList>
            <person name="Hitch T.C.A."/>
        </authorList>
    </citation>
    <scope>NUCLEOTIDE SEQUENCE [LARGE SCALE GENOMIC DNA]</scope>
    <source>
        <strain evidence="2 3">Sanger_18</strain>
    </source>
</reference>
<evidence type="ECO:0000259" key="1">
    <source>
        <dbReference type="Pfam" id="PF07195"/>
    </source>
</evidence>
<protein>
    <submittedName>
        <fullName evidence="2">Flagellar filament capping protein FliD</fullName>
    </submittedName>
</protein>
<organism evidence="2 3">
    <name type="scientific">Suilimivivens aceti</name>
    <dbReference type="NCBI Taxonomy" id="2981774"/>
    <lineage>
        <taxon>Bacteria</taxon>
        <taxon>Bacillati</taxon>
        <taxon>Bacillota</taxon>
        <taxon>Clostridia</taxon>
        <taxon>Lachnospirales</taxon>
        <taxon>Lachnospiraceae</taxon>
        <taxon>Suilimivivens</taxon>
    </lineage>
</organism>
<comment type="caution">
    <text evidence="2">The sequence shown here is derived from an EMBL/GenBank/DDBJ whole genome shotgun (WGS) entry which is preliminary data.</text>
</comment>
<feature type="domain" description="Flagellar hook-associated protein 2 C-terminal" evidence="1">
    <location>
        <begin position="247"/>
        <end position="317"/>
    </location>
</feature>
<accession>A0ABT2T7R6</accession>
<dbReference type="EMBL" id="JAOQKJ010000017">
    <property type="protein sequence ID" value="MCU6745794.1"/>
    <property type="molecule type" value="Genomic_DNA"/>
</dbReference>